<keyword evidence="3" id="KW-1185">Reference proteome</keyword>
<proteinExistence type="predicted"/>
<dbReference type="PANTHER" id="PTHR43433">
    <property type="entry name" value="HYDROLASE, ALPHA/BETA FOLD FAMILY PROTEIN"/>
    <property type="match status" value="1"/>
</dbReference>
<feature type="region of interest" description="Disordered" evidence="1">
    <location>
        <begin position="511"/>
        <end position="554"/>
    </location>
</feature>
<dbReference type="InterPro" id="IPR050471">
    <property type="entry name" value="AB_hydrolase"/>
</dbReference>
<dbReference type="SUPFAM" id="SSF53474">
    <property type="entry name" value="alpha/beta-Hydrolases"/>
    <property type="match status" value="1"/>
</dbReference>
<reference evidence="2" key="1">
    <citation type="submission" date="2016-04" db="EMBL/GenBank/DDBJ databases">
        <authorList>
            <person name="Nguyen H.D."/>
            <person name="Samba Siva P."/>
            <person name="Cullis J."/>
            <person name="Levesque C.A."/>
            <person name="Hambleton S."/>
        </authorList>
    </citation>
    <scope>NUCLEOTIDE SEQUENCE</scope>
    <source>
        <strain evidence="2">DAOMC 236416</strain>
    </source>
</reference>
<dbReference type="Proteomes" id="UP000077521">
    <property type="component" value="Unassembled WGS sequence"/>
</dbReference>
<protein>
    <submittedName>
        <fullName evidence="2">Uncharacterized protein</fullName>
    </submittedName>
</protein>
<feature type="compositionally biased region" description="Basic and acidic residues" evidence="1">
    <location>
        <begin position="511"/>
        <end position="531"/>
    </location>
</feature>
<dbReference type="PANTHER" id="PTHR43433:SF5">
    <property type="entry name" value="AB HYDROLASE-1 DOMAIN-CONTAINING PROTEIN"/>
    <property type="match status" value="1"/>
</dbReference>
<gene>
    <name evidence="2" type="ORF">A4X13_0g4993</name>
</gene>
<evidence type="ECO:0000313" key="2">
    <source>
        <dbReference type="EMBL" id="KAE8249989.1"/>
    </source>
</evidence>
<name>A0A177TYF7_9BASI</name>
<evidence type="ECO:0000313" key="3">
    <source>
        <dbReference type="Proteomes" id="UP000077521"/>
    </source>
</evidence>
<comment type="caution">
    <text evidence="2">The sequence shown here is derived from an EMBL/GenBank/DDBJ whole genome shotgun (WGS) entry which is preliminary data.</text>
</comment>
<evidence type="ECO:0000256" key="1">
    <source>
        <dbReference type="SAM" id="MobiDB-lite"/>
    </source>
</evidence>
<organism evidence="2 3">
    <name type="scientific">Tilletia indica</name>
    <dbReference type="NCBI Taxonomy" id="43049"/>
    <lineage>
        <taxon>Eukaryota</taxon>
        <taxon>Fungi</taxon>
        <taxon>Dikarya</taxon>
        <taxon>Basidiomycota</taxon>
        <taxon>Ustilaginomycotina</taxon>
        <taxon>Exobasidiomycetes</taxon>
        <taxon>Tilletiales</taxon>
        <taxon>Tilletiaceae</taxon>
        <taxon>Tilletia</taxon>
    </lineage>
</organism>
<accession>A0A177TYF7</accession>
<feature type="compositionally biased region" description="Polar residues" evidence="1">
    <location>
        <begin position="1"/>
        <end position="11"/>
    </location>
</feature>
<dbReference type="Pfam" id="PF00561">
    <property type="entry name" value="Abhydrolase_1"/>
    <property type="match status" value="1"/>
</dbReference>
<sequence>MQDSSETSLQHSLGGLGHRQDAIYNPTTSEIVPTPTPAPNMSSSSSMSSLTQRFRVATNSVLGLTKGSPSFRQRLGWQSPANGTPDGTDEEGQARTFSTEVGSQGGQEAEAENSSTLEGDHRPSQSKSKPKPKPKPKTAIPFCAAYPGAPEDLMDRLGYTSNKDKNPDVYPTIFNPETLERTGLFEVKPHTGSLHRDPFRIWYEQHGKGDTKVLLVMGLQSSCFSWLDSVVYYGKDPRYSCVVFDNRGFANSQAPSGRYRTSCMAWDALLLLDHLGWTEQRSVHVVGVSMGGMITLELAKIAPERFASVMLVSTTSGQGGGEKSLLTALPPARGVATMGKLMGGGGFGMGGESAKARTVVEMLFPQKWLAEKHGSHPEGRTNREVMQEVIQWRAAFSRQAPFHGSASQIGAVLTHRVTNKELAKINETIPVITIMTGDEDNLVNPLNSEHLAQNMPRARLIKLENTGHAITIQRPEEIHKALDDDIVFAQERIKEDGNSWIKTEAQLKKDEAEREAKAEKEEAEEVVKQAEAEADAGIGATEEELDILGRANVS</sequence>
<dbReference type="AlphaFoldDB" id="A0A177TYF7"/>
<feature type="region of interest" description="Disordered" evidence="1">
    <location>
        <begin position="1"/>
        <end position="51"/>
    </location>
</feature>
<dbReference type="InterPro" id="IPR000073">
    <property type="entry name" value="AB_hydrolase_1"/>
</dbReference>
<feature type="region of interest" description="Disordered" evidence="1">
    <location>
        <begin position="64"/>
        <end position="141"/>
    </location>
</feature>
<dbReference type="InterPro" id="IPR029058">
    <property type="entry name" value="AB_hydrolase_fold"/>
</dbReference>
<reference evidence="2" key="2">
    <citation type="journal article" date="2019" name="IMA Fungus">
        <title>Genome sequencing and comparison of five Tilletia species to identify candidate genes for the detection of regulated species infecting wheat.</title>
        <authorList>
            <person name="Nguyen H.D.T."/>
            <person name="Sultana T."/>
            <person name="Kesanakurti P."/>
            <person name="Hambleton S."/>
        </authorList>
    </citation>
    <scope>NUCLEOTIDE SEQUENCE</scope>
    <source>
        <strain evidence="2">DAOMC 236416</strain>
    </source>
</reference>
<dbReference type="Gene3D" id="3.40.50.1820">
    <property type="entry name" value="alpha/beta hydrolase"/>
    <property type="match status" value="1"/>
</dbReference>
<dbReference type="EMBL" id="LWDF02000357">
    <property type="protein sequence ID" value="KAE8249989.1"/>
    <property type="molecule type" value="Genomic_DNA"/>
</dbReference>